<dbReference type="STRING" id="1336337.A0A3N4KBT4"/>
<gene>
    <name evidence="2" type="ORF">L873DRAFT_1670113</name>
</gene>
<feature type="non-terminal residue" evidence="2">
    <location>
        <position position="1"/>
    </location>
</feature>
<reference evidence="2 3" key="1">
    <citation type="journal article" date="2018" name="Nat. Ecol. Evol.">
        <title>Pezizomycetes genomes reveal the molecular basis of ectomycorrhizal truffle lifestyle.</title>
        <authorList>
            <person name="Murat C."/>
            <person name="Payen T."/>
            <person name="Noel B."/>
            <person name="Kuo A."/>
            <person name="Morin E."/>
            <person name="Chen J."/>
            <person name="Kohler A."/>
            <person name="Krizsan K."/>
            <person name="Balestrini R."/>
            <person name="Da Silva C."/>
            <person name="Montanini B."/>
            <person name="Hainaut M."/>
            <person name="Levati E."/>
            <person name="Barry K.W."/>
            <person name="Belfiori B."/>
            <person name="Cichocki N."/>
            <person name="Clum A."/>
            <person name="Dockter R.B."/>
            <person name="Fauchery L."/>
            <person name="Guy J."/>
            <person name="Iotti M."/>
            <person name="Le Tacon F."/>
            <person name="Lindquist E.A."/>
            <person name="Lipzen A."/>
            <person name="Malagnac F."/>
            <person name="Mello A."/>
            <person name="Molinier V."/>
            <person name="Miyauchi S."/>
            <person name="Poulain J."/>
            <person name="Riccioni C."/>
            <person name="Rubini A."/>
            <person name="Sitrit Y."/>
            <person name="Splivallo R."/>
            <person name="Traeger S."/>
            <person name="Wang M."/>
            <person name="Zifcakova L."/>
            <person name="Wipf D."/>
            <person name="Zambonelli A."/>
            <person name="Paolocci F."/>
            <person name="Nowrousian M."/>
            <person name="Ottonello S."/>
            <person name="Baldrian P."/>
            <person name="Spatafora J.W."/>
            <person name="Henrissat B."/>
            <person name="Nagy L.G."/>
            <person name="Aury J.M."/>
            <person name="Wincker P."/>
            <person name="Grigoriev I.V."/>
            <person name="Bonfante P."/>
            <person name="Martin F.M."/>
        </authorList>
    </citation>
    <scope>NUCLEOTIDE SEQUENCE [LARGE SCALE GENOMIC DNA]</scope>
    <source>
        <strain evidence="2 3">120613-1</strain>
    </source>
</reference>
<protein>
    <recommendedName>
        <fullName evidence="1">HNH nuclease domain-containing protein</fullName>
    </recommendedName>
</protein>
<dbReference type="OrthoDB" id="2142759at2759"/>
<accession>A0A3N4KBT4</accession>
<evidence type="ECO:0000313" key="3">
    <source>
        <dbReference type="Proteomes" id="UP000276215"/>
    </source>
</evidence>
<organism evidence="2 3">
    <name type="scientific">Choiromyces venosus 120613-1</name>
    <dbReference type="NCBI Taxonomy" id="1336337"/>
    <lineage>
        <taxon>Eukaryota</taxon>
        <taxon>Fungi</taxon>
        <taxon>Dikarya</taxon>
        <taxon>Ascomycota</taxon>
        <taxon>Pezizomycotina</taxon>
        <taxon>Pezizomycetes</taxon>
        <taxon>Pezizales</taxon>
        <taxon>Tuberaceae</taxon>
        <taxon>Choiromyces</taxon>
    </lineage>
</organism>
<dbReference type="Pfam" id="PF13391">
    <property type="entry name" value="HNH_2"/>
    <property type="match status" value="1"/>
</dbReference>
<dbReference type="Proteomes" id="UP000276215">
    <property type="component" value="Unassembled WGS sequence"/>
</dbReference>
<dbReference type="InterPro" id="IPR003615">
    <property type="entry name" value="HNH_nuc"/>
</dbReference>
<dbReference type="EMBL" id="ML120362">
    <property type="protein sequence ID" value="RPB03405.1"/>
    <property type="molecule type" value="Genomic_DNA"/>
</dbReference>
<evidence type="ECO:0000259" key="1">
    <source>
        <dbReference type="Pfam" id="PF13391"/>
    </source>
</evidence>
<feature type="domain" description="HNH nuclease" evidence="1">
    <location>
        <begin position="5"/>
        <end position="83"/>
    </location>
</feature>
<keyword evidence="3" id="KW-1185">Reference proteome</keyword>
<sequence length="181" mass="20318">RDRGCVITGRQARLAQYGNWRGFEAAHIFPLAYEQHWNQGNYGRWINIPPTTESHGLINSVQNGILLASNIHILFDSYEFSINCDDDYIICFTPGTLDYHIAGYPLDPTFVNNPLRPVDELLRWHFRPAVIVNMKGAGEPSFETDFPPGSDMMREIVSGEKAGVRMELGLFSGFNAMGGHA</sequence>
<name>A0A3N4KBT4_9PEZI</name>
<evidence type="ECO:0000313" key="2">
    <source>
        <dbReference type="EMBL" id="RPB03405.1"/>
    </source>
</evidence>
<dbReference type="AlphaFoldDB" id="A0A3N4KBT4"/>
<proteinExistence type="predicted"/>